<dbReference type="GO" id="GO:0005524">
    <property type="term" value="F:ATP binding"/>
    <property type="evidence" value="ECO:0007669"/>
    <property type="project" value="UniProtKB-KW"/>
</dbReference>
<dbReference type="InterPro" id="IPR027417">
    <property type="entry name" value="P-loop_NTPase"/>
</dbReference>
<feature type="domain" description="Bacterial type II secretion system protein E" evidence="4">
    <location>
        <begin position="182"/>
        <end position="552"/>
    </location>
</feature>
<keyword evidence="2" id="KW-0547">Nucleotide-binding</keyword>
<evidence type="ECO:0000313" key="6">
    <source>
        <dbReference type="Proteomes" id="UP000189627"/>
    </source>
</evidence>
<geneLocation type="plasmid" evidence="6">
    <name>penh92</name>
</geneLocation>
<keyword evidence="5" id="KW-0614">Plasmid</keyword>
<evidence type="ECO:0000256" key="3">
    <source>
        <dbReference type="ARBA" id="ARBA00022840"/>
    </source>
</evidence>
<proteinExistence type="inferred from homology"/>
<accession>A0A1U9V3F9</accession>
<dbReference type="SUPFAM" id="SSF52540">
    <property type="entry name" value="P-loop containing nucleoside triphosphate hydrolases"/>
    <property type="match status" value="1"/>
</dbReference>
<gene>
    <name evidence="5" type="ORF">BJN34_36980</name>
</gene>
<protein>
    <submittedName>
        <fullName evidence="5">Pilus assembly protein</fullName>
    </submittedName>
</protein>
<keyword evidence="3" id="KW-0067">ATP-binding</keyword>
<dbReference type="GO" id="GO:0005886">
    <property type="term" value="C:plasma membrane"/>
    <property type="evidence" value="ECO:0007669"/>
    <property type="project" value="TreeGrafter"/>
</dbReference>
<name>A0A1U9V3F9_CUPNE</name>
<comment type="similarity">
    <text evidence="1">Belongs to the GSP E family.</text>
</comment>
<organism evidence="5 6">
    <name type="scientific">Cupriavidus necator</name>
    <name type="common">Alcaligenes eutrophus</name>
    <name type="synonym">Ralstonia eutropha</name>
    <dbReference type="NCBI Taxonomy" id="106590"/>
    <lineage>
        <taxon>Bacteria</taxon>
        <taxon>Pseudomonadati</taxon>
        <taxon>Pseudomonadota</taxon>
        <taxon>Betaproteobacteria</taxon>
        <taxon>Burkholderiales</taxon>
        <taxon>Burkholderiaceae</taxon>
        <taxon>Cupriavidus</taxon>
    </lineage>
</organism>
<dbReference type="GO" id="GO:0016887">
    <property type="term" value="F:ATP hydrolysis activity"/>
    <property type="evidence" value="ECO:0007669"/>
    <property type="project" value="TreeGrafter"/>
</dbReference>
<sequence>MGLFGKREKADGLASAGAGVTVVTGGAGFVQAVPGGPAAARAAAVPVPRTGEVRADEIGTVDDLPVFVRTLYDELDMAPSLRHAICPVLVEAAATSDGRGRFALILTRDMANSDVTEEILRQLRLRYDPASPSMYVAAAQVMVALSRGSVEPTGGHDKLAVGAGRRPASALWQNFDAVGRFALREGASDLHWEIEDQGGYSQVRLAIDGYLVAPPEFRMETGVMLDTLSHIYQKGKGGSHGVFSRVLPQQTSIRTKIDGQSVVFRWASMQSATGHVTVMRMHREDVETKRVDFVEDLGYFEQQAKLLDRNTMHLGGGTVMVGVVGSGKTTTAHAIMQRLPAWMNKMAIEDPVELLAEGTHHFSVSRTLDGANRDEDPFIAAKRQIKRMNPHFVMVGELRDHESAGLFRDVAGAGLRALTTVHAPSALTAPDRLSDGELRIPRSVLATPGFVNLYVYQALLPKTCSCGLCSDDMKRVLGADKLKQIERLFQFDVEGIRLRNPVGCDLCRRPNLPDLNGARGRTVVAEMFEPDELDLAYIRDAKNIELAAYQRSKRKLGFDVPDSTGKTVFEVAMYKVFAGLVDPHEAEKITSLDAYEAKRQRDLARAANAMGIHA</sequence>
<evidence type="ECO:0000259" key="4">
    <source>
        <dbReference type="Pfam" id="PF00437"/>
    </source>
</evidence>
<dbReference type="PANTHER" id="PTHR30258">
    <property type="entry name" value="TYPE II SECRETION SYSTEM PROTEIN GSPE-RELATED"/>
    <property type="match status" value="1"/>
</dbReference>
<dbReference type="KEGG" id="cuh:BJN34_36980"/>
<dbReference type="Proteomes" id="UP000189627">
    <property type="component" value="Plasmid pENH92"/>
</dbReference>
<evidence type="ECO:0000256" key="1">
    <source>
        <dbReference type="ARBA" id="ARBA00006611"/>
    </source>
</evidence>
<dbReference type="OrthoDB" id="5790493at2"/>
<dbReference type="PANTHER" id="PTHR30258:SF1">
    <property type="entry name" value="PROTEIN TRANSPORT PROTEIN HOFB HOMOLOG"/>
    <property type="match status" value="1"/>
</dbReference>
<evidence type="ECO:0000256" key="2">
    <source>
        <dbReference type="ARBA" id="ARBA00022741"/>
    </source>
</evidence>
<dbReference type="InterPro" id="IPR001482">
    <property type="entry name" value="T2SS/T4SS_dom"/>
</dbReference>
<reference evidence="6" key="1">
    <citation type="submission" date="2017-02" db="EMBL/GenBank/DDBJ databases">
        <title>Complete genome sequence of Cupriavidus necator strain NH9, a 3-chlorobenzoate degrader.</title>
        <authorList>
            <person name="Moriuchi R."/>
            <person name="Dohra H."/>
            <person name="Ogawa N."/>
        </authorList>
    </citation>
    <scope>NUCLEOTIDE SEQUENCE [LARGE SCALE GENOMIC DNA]</scope>
    <source>
        <strain evidence="6">NH9</strain>
        <plasmid evidence="6">penh92</plasmid>
    </source>
</reference>
<dbReference type="Pfam" id="PF00437">
    <property type="entry name" value="T2SSE"/>
    <property type="match status" value="1"/>
</dbReference>
<evidence type="ECO:0000313" key="5">
    <source>
        <dbReference type="EMBL" id="AQV99470.1"/>
    </source>
</evidence>
<dbReference type="Gene3D" id="3.40.50.300">
    <property type="entry name" value="P-loop containing nucleotide triphosphate hydrolases"/>
    <property type="match status" value="1"/>
</dbReference>
<dbReference type="EMBL" id="CP017759">
    <property type="protein sequence ID" value="AQV99470.1"/>
    <property type="molecule type" value="Genomic_DNA"/>
</dbReference>
<dbReference type="Gene3D" id="3.30.450.90">
    <property type="match status" value="1"/>
</dbReference>
<dbReference type="AlphaFoldDB" id="A0A1U9V3F9"/>